<gene>
    <name evidence="1" type="primary">BQ5605_C021g09300</name>
    <name evidence="1" type="ORF">BQ5605_C021G09300</name>
</gene>
<dbReference type="AlphaFoldDB" id="A0A2X0MK79"/>
<organism evidence="1 2">
    <name type="scientific">Microbotryum silenes-dioicae</name>
    <dbReference type="NCBI Taxonomy" id="796604"/>
    <lineage>
        <taxon>Eukaryota</taxon>
        <taxon>Fungi</taxon>
        <taxon>Dikarya</taxon>
        <taxon>Basidiomycota</taxon>
        <taxon>Pucciniomycotina</taxon>
        <taxon>Microbotryomycetes</taxon>
        <taxon>Microbotryales</taxon>
        <taxon>Microbotryaceae</taxon>
        <taxon>Microbotryum</taxon>
    </lineage>
</organism>
<dbReference type="EMBL" id="FQNC01000083">
    <property type="protein sequence ID" value="SGZ20781.1"/>
    <property type="molecule type" value="Genomic_DNA"/>
</dbReference>
<sequence length="74" mass="7991">MAAACSKATDYSDSIPEKGGHPLWPAWENDIDASKYHAFYENAREGPTPAGKSEKDSGLGGRLTCLRYAAARQC</sequence>
<dbReference type="Proteomes" id="UP000249464">
    <property type="component" value="Unassembled WGS sequence"/>
</dbReference>
<keyword evidence="2" id="KW-1185">Reference proteome</keyword>
<evidence type="ECO:0000313" key="1">
    <source>
        <dbReference type="EMBL" id="SGZ20781.1"/>
    </source>
</evidence>
<protein>
    <submittedName>
        <fullName evidence="1">BQ5605_C021g09300 protein</fullName>
    </submittedName>
</protein>
<name>A0A2X0MK79_9BASI</name>
<accession>A0A2X0MK79</accession>
<proteinExistence type="predicted"/>
<reference evidence="1 2" key="1">
    <citation type="submission" date="2016-11" db="EMBL/GenBank/DDBJ databases">
        <authorList>
            <person name="Jaros S."/>
            <person name="Januszkiewicz K."/>
            <person name="Wedrychowicz H."/>
        </authorList>
    </citation>
    <scope>NUCLEOTIDE SEQUENCE [LARGE SCALE GENOMIC DNA]</scope>
</reference>
<evidence type="ECO:0000313" key="2">
    <source>
        <dbReference type="Proteomes" id="UP000249464"/>
    </source>
</evidence>